<dbReference type="Gene3D" id="2.130.10.10">
    <property type="entry name" value="YVTN repeat-like/Quinoprotein amine dehydrogenase"/>
    <property type="match status" value="2"/>
</dbReference>
<dbReference type="Pfam" id="PF15902">
    <property type="entry name" value="Sortilin-Vps10"/>
    <property type="match status" value="1"/>
</dbReference>
<name>A0A1G1XP48_9BACT</name>
<dbReference type="AlphaFoldDB" id="A0A1G1XP48"/>
<evidence type="ECO:0000259" key="2">
    <source>
        <dbReference type="Pfam" id="PF15902"/>
    </source>
</evidence>
<dbReference type="InterPro" id="IPR052025">
    <property type="entry name" value="Xyloglucanase_GH74"/>
</dbReference>
<comment type="caution">
    <text evidence="3">The sequence shown here is derived from an EMBL/GenBank/DDBJ whole genome shotgun (WGS) entry which is preliminary data.</text>
</comment>
<protein>
    <recommendedName>
        <fullName evidence="2">Sortilin N-terminal domain-containing protein</fullName>
    </recommendedName>
</protein>
<dbReference type="Proteomes" id="UP000176498">
    <property type="component" value="Unassembled WGS sequence"/>
</dbReference>
<dbReference type="GO" id="GO:0010411">
    <property type="term" value="P:xyloglucan metabolic process"/>
    <property type="evidence" value="ECO:0007669"/>
    <property type="project" value="TreeGrafter"/>
</dbReference>
<keyword evidence="1" id="KW-0677">Repeat</keyword>
<dbReference type="SUPFAM" id="SSF110296">
    <property type="entry name" value="Oligoxyloglucan reducing end-specific cellobiohydrolase"/>
    <property type="match status" value="2"/>
</dbReference>
<dbReference type="InterPro" id="IPR031778">
    <property type="entry name" value="Sortilin_N"/>
</dbReference>
<organism evidence="3 4">
    <name type="scientific">Candidatus Buchananbacteria bacterium RBG_13_36_9</name>
    <dbReference type="NCBI Taxonomy" id="1797530"/>
    <lineage>
        <taxon>Bacteria</taxon>
        <taxon>Candidatus Buchananiibacteriota</taxon>
    </lineage>
</organism>
<accession>A0A1G1XP48</accession>
<dbReference type="PANTHER" id="PTHR43739:SF5">
    <property type="entry name" value="EXO-ALPHA-SIALIDASE"/>
    <property type="match status" value="1"/>
</dbReference>
<dbReference type="PROSITE" id="PS51257">
    <property type="entry name" value="PROKAR_LIPOPROTEIN"/>
    <property type="match status" value="1"/>
</dbReference>
<evidence type="ECO:0000256" key="1">
    <source>
        <dbReference type="ARBA" id="ARBA00022737"/>
    </source>
</evidence>
<sequence>MQKVFKIFCLICVIFILVSCVQIKTGPGGGGTPGVLPLGIFKSNDSSVSWQSKALLANVQGKFLAITDVSINQIIMDPSDHNALYLATDQGLFYSYDASESWQQVTIFGSAPINSIAVDYFNKCVVFVTAGQSIYKTDDCLRTWQELYFDKSRPNLQFTVIATEDYNKNFVYAANNLGEILKSTDYGKTWQTIKRFNNPIKQILIDKDDTRIIYFCTESEGILKTTDGGKTWSDEKTETNINKGLDAFYDSKLIHYLTQDLTQKDSFMLASRYGLLKTTDGGKTWQGLELITPERGANIYGVAIDPKDNKIIYYGTDTTLYKSIDGGKNWATQKSPTSGTINILLIDSQDQKLIYLGAKGN</sequence>
<dbReference type="CDD" id="cd15482">
    <property type="entry name" value="Sialidase_non-viral"/>
    <property type="match status" value="1"/>
</dbReference>
<dbReference type="EMBL" id="MHHZ01000014">
    <property type="protein sequence ID" value="OGY41722.1"/>
    <property type="molecule type" value="Genomic_DNA"/>
</dbReference>
<dbReference type="PANTHER" id="PTHR43739">
    <property type="entry name" value="XYLOGLUCANASE (EUROFUNG)"/>
    <property type="match status" value="1"/>
</dbReference>
<evidence type="ECO:0000313" key="3">
    <source>
        <dbReference type="EMBL" id="OGY41722.1"/>
    </source>
</evidence>
<gene>
    <name evidence="3" type="ORF">A2Y82_02470</name>
</gene>
<evidence type="ECO:0000313" key="4">
    <source>
        <dbReference type="Proteomes" id="UP000176498"/>
    </source>
</evidence>
<dbReference type="InterPro" id="IPR015943">
    <property type="entry name" value="WD40/YVTN_repeat-like_dom_sf"/>
</dbReference>
<reference evidence="3 4" key="1">
    <citation type="journal article" date="2016" name="Nat. Commun.">
        <title>Thousands of microbial genomes shed light on interconnected biogeochemical processes in an aquifer system.</title>
        <authorList>
            <person name="Anantharaman K."/>
            <person name="Brown C.T."/>
            <person name="Hug L.A."/>
            <person name="Sharon I."/>
            <person name="Castelle C.J."/>
            <person name="Probst A.J."/>
            <person name="Thomas B.C."/>
            <person name="Singh A."/>
            <person name="Wilkins M.J."/>
            <person name="Karaoz U."/>
            <person name="Brodie E.L."/>
            <person name="Williams K.H."/>
            <person name="Hubbard S.S."/>
            <person name="Banfield J.F."/>
        </authorList>
    </citation>
    <scope>NUCLEOTIDE SEQUENCE [LARGE SCALE GENOMIC DNA]</scope>
</reference>
<proteinExistence type="predicted"/>
<feature type="domain" description="Sortilin N-terminal" evidence="2">
    <location>
        <begin position="179"/>
        <end position="288"/>
    </location>
</feature>